<dbReference type="PANTHER" id="PTHR24305:SF96">
    <property type="entry name" value="CYTOCHROME P450 MONOOXYGENASE STCB-RELATED"/>
    <property type="match status" value="1"/>
</dbReference>
<keyword evidence="10" id="KW-0472">Membrane</keyword>
<dbReference type="GO" id="GO:0016705">
    <property type="term" value="F:oxidoreductase activity, acting on paired donors, with incorporation or reduction of molecular oxygen"/>
    <property type="evidence" value="ECO:0007669"/>
    <property type="project" value="InterPro"/>
</dbReference>
<keyword evidence="10" id="KW-1133">Transmembrane helix</keyword>
<dbReference type="GeneID" id="69020236"/>
<dbReference type="RefSeq" id="XP_045256760.1">
    <property type="nucleotide sequence ID" value="XM_045412979.1"/>
</dbReference>
<dbReference type="PROSITE" id="PS00086">
    <property type="entry name" value="CYTOCHROME_P450"/>
    <property type="match status" value="1"/>
</dbReference>
<keyword evidence="6 7" id="KW-0408">Iron</keyword>
<accession>A0A8H4C5J6</accession>
<comment type="similarity">
    <text evidence="2 8">Belongs to the cytochrome P450 family.</text>
</comment>
<evidence type="ECO:0000256" key="4">
    <source>
        <dbReference type="ARBA" id="ARBA00022723"/>
    </source>
</evidence>
<organism evidence="11 12">
    <name type="scientific">Colletotrichum gloeosporioides</name>
    <name type="common">Anthracnose fungus</name>
    <name type="synonym">Glomerella cingulata</name>
    <dbReference type="NCBI Taxonomy" id="474922"/>
    <lineage>
        <taxon>Eukaryota</taxon>
        <taxon>Fungi</taxon>
        <taxon>Dikarya</taxon>
        <taxon>Ascomycota</taxon>
        <taxon>Pezizomycotina</taxon>
        <taxon>Sordariomycetes</taxon>
        <taxon>Hypocreomycetidae</taxon>
        <taxon>Glomerellales</taxon>
        <taxon>Glomerellaceae</taxon>
        <taxon>Colletotrichum</taxon>
        <taxon>Colletotrichum gloeosporioides species complex</taxon>
    </lineage>
</organism>
<dbReference type="AlphaFoldDB" id="A0A8H4C5J6"/>
<feature type="compositionally biased region" description="Basic and acidic residues" evidence="9">
    <location>
        <begin position="618"/>
        <end position="647"/>
    </location>
</feature>
<dbReference type="InterPro" id="IPR001128">
    <property type="entry name" value="Cyt_P450"/>
</dbReference>
<gene>
    <name evidence="11" type="ORF">GCG54_00013119</name>
</gene>
<evidence type="ECO:0000256" key="3">
    <source>
        <dbReference type="ARBA" id="ARBA00022617"/>
    </source>
</evidence>
<evidence type="ECO:0000313" key="11">
    <source>
        <dbReference type="EMBL" id="KAF3797596.1"/>
    </source>
</evidence>
<evidence type="ECO:0000256" key="1">
    <source>
        <dbReference type="ARBA" id="ARBA00001971"/>
    </source>
</evidence>
<dbReference type="Gene3D" id="1.10.630.10">
    <property type="entry name" value="Cytochrome P450"/>
    <property type="match status" value="1"/>
</dbReference>
<proteinExistence type="inferred from homology"/>
<comment type="cofactor">
    <cofactor evidence="1 7">
        <name>heme</name>
        <dbReference type="ChEBI" id="CHEBI:30413"/>
    </cofactor>
</comment>
<keyword evidence="8 11" id="KW-0503">Monooxygenase</keyword>
<dbReference type="Proteomes" id="UP000613401">
    <property type="component" value="Unassembled WGS sequence"/>
</dbReference>
<dbReference type="Pfam" id="PF00067">
    <property type="entry name" value="p450"/>
    <property type="match status" value="1"/>
</dbReference>
<dbReference type="PRINTS" id="PR00463">
    <property type="entry name" value="EP450I"/>
</dbReference>
<feature type="compositionally biased region" description="Polar residues" evidence="9">
    <location>
        <begin position="578"/>
        <end position="592"/>
    </location>
</feature>
<dbReference type="FunFam" id="1.10.630.10:FF:000093">
    <property type="entry name" value="Cytochrome P450 monooxygenase"/>
    <property type="match status" value="1"/>
</dbReference>
<feature type="binding site" description="axial binding residue" evidence="7">
    <location>
        <position position="439"/>
    </location>
    <ligand>
        <name>heme</name>
        <dbReference type="ChEBI" id="CHEBI:30413"/>
    </ligand>
    <ligandPart>
        <name>Fe</name>
        <dbReference type="ChEBI" id="CHEBI:18248"/>
    </ligandPart>
</feature>
<feature type="transmembrane region" description="Helical" evidence="10">
    <location>
        <begin position="9"/>
        <end position="33"/>
    </location>
</feature>
<dbReference type="InterPro" id="IPR050121">
    <property type="entry name" value="Cytochrome_P450_monoxygenase"/>
</dbReference>
<feature type="non-terminal residue" evidence="11">
    <location>
        <position position="1"/>
    </location>
</feature>
<reference evidence="11" key="1">
    <citation type="journal article" date="2020" name="Phytopathology">
        <title>Genome sequence and comparative analysis of Colletotrichum gloeosporioides isolated from Liriodendron leaves.</title>
        <authorList>
            <person name="Fu F.F."/>
            <person name="Hao Z."/>
            <person name="Wang P."/>
            <person name="Lu Y."/>
            <person name="Xue L.J."/>
            <person name="Wei G."/>
            <person name="Tian Y."/>
            <person name="Baishi H."/>
            <person name="Xu H."/>
            <person name="Shi J."/>
            <person name="Cheng T."/>
            <person name="Wang G."/>
            <person name="Yi Y."/>
            <person name="Chen J."/>
        </authorList>
    </citation>
    <scope>NUCLEOTIDE SEQUENCE</scope>
    <source>
        <strain evidence="11">Lc1</strain>
    </source>
</reference>
<dbReference type="InterPro" id="IPR036396">
    <property type="entry name" value="Cyt_P450_sf"/>
</dbReference>
<evidence type="ECO:0000256" key="6">
    <source>
        <dbReference type="ARBA" id="ARBA00023004"/>
    </source>
</evidence>
<comment type="caution">
    <text evidence="11">The sequence shown here is derived from an EMBL/GenBank/DDBJ whole genome shotgun (WGS) entry which is preliminary data.</text>
</comment>
<evidence type="ECO:0000256" key="9">
    <source>
        <dbReference type="SAM" id="MobiDB-lite"/>
    </source>
</evidence>
<dbReference type="PANTHER" id="PTHR24305">
    <property type="entry name" value="CYTOCHROME P450"/>
    <property type="match status" value="1"/>
</dbReference>
<dbReference type="PRINTS" id="PR00385">
    <property type="entry name" value="P450"/>
</dbReference>
<evidence type="ECO:0000256" key="5">
    <source>
        <dbReference type="ARBA" id="ARBA00023002"/>
    </source>
</evidence>
<dbReference type="CDD" id="cd11059">
    <property type="entry name" value="CYP_fungal"/>
    <property type="match status" value="1"/>
</dbReference>
<sequence>CLFKLVDMLLLNFAAVGYGLAAIFAVFVARILFTGLTCSLSHVPGPWYTRFSHYGLKFQTLTGRRMHYVHSLHHRYGPIVRISPTEVAVADPEGFNTIHKIGSGFLKGPWYSTVTAGVEPGIFAMVDPKKHAARRKLFARAFTSASLRQNWERIVRQKVERAVERIKADALNGKADVLKWWTLMTTDVIAHLSFGESFEMLELGEKNSYIKALESVFIFSTLRKELPLLYFLARLLPIQSVQNIVQAQNIVEAHAVRAAANLRQNGHSANLFGNMLAECEAGEKSDLTPDKVQAEAGNLIVAGSDTTSVTLTYLVWVVLRRPDLQARLEEELAGLGDGFDDAALEKLPLLNAVIDETLRLYGAAPGNLPRSVPPSGATFGGFFVPGGTVVETQAYTLHRHPNVYPDPLRFDERRFLDQESLSKQQKQLFSPFGAGTRVCIGLHLARMELRLATAVFFRNCRGVRLADNMTDDMMEMQNFFLISPVGHHCDSAPDHATKAAQIMLQAHDFSVSPNEMAPGLGHDVCSFCGPMMQARRRLDHTQVRILTSRTHIETPHISKMPVWSSSFVSFSSSVSVNGKENSQRYAKQTQRSPDGKTVKTASQKGGGPMYTETLQYDSHGRPIVDGRVLRSGPREAGRIEDVSDQKS</sequence>
<evidence type="ECO:0000256" key="8">
    <source>
        <dbReference type="RuleBase" id="RU000461"/>
    </source>
</evidence>
<evidence type="ECO:0000256" key="7">
    <source>
        <dbReference type="PIRSR" id="PIRSR602401-1"/>
    </source>
</evidence>
<dbReference type="InterPro" id="IPR017972">
    <property type="entry name" value="Cyt_P450_CS"/>
</dbReference>
<keyword evidence="3 7" id="KW-0349">Heme</keyword>
<evidence type="ECO:0000313" key="12">
    <source>
        <dbReference type="Proteomes" id="UP000613401"/>
    </source>
</evidence>
<dbReference type="GO" id="GO:0004497">
    <property type="term" value="F:monooxygenase activity"/>
    <property type="evidence" value="ECO:0007669"/>
    <property type="project" value="UniProtKB-KW"/>
</dbReference>
<name>A0A8H4C5J6_COLGL</name>
<protein>
    <submittedName>
        <fullName evidence="11">Putative sterigmatocystin biosynthesis P450 monooxygenase</fullName>
    </submittedName>
</protein>
<dbReference type="InterPro" id="IPR002401">
    <property type="entry name" value="Cyt_P450_E_grp-I"/>
</dbReference>
<dbReference type="GO" id="GO:0005506">
    <property type="term" value="F:iron ion binding"/>
    <property type="evidence" value="ECO:0007669"/>
    <property type="project" value="InterPro"/>
</dbReference>
<dbReference type="GO" id="GO:0020037">
    <property type="term" value="F:heme binding"/>
    <property type="evidence" value="ECO:0007669"/>
    <property type="project" value="InterPro"/>
</dbReference>
<evidence type="ECO:0000256" key="10">
    <source>
        <dbReference type="SAM" id="Phobius"/>
    </source>
</evidence>
<keyword evidence="4 7" id="KW-0479">Metal-binding</keyword>
<keyword evidence="10" id="KW-0812">Transmembrane</keyword>
<keyword evidence="12" id="KW-1185">Reference proteome</keyword>
<dbReference type="SUPFAM" id="SSF48264">
    <property type="entry name" value="Cytochrome P450"/>
    <property type="match status" value="1"/>
</dbReference>
<feature type="region of interest" description="Disordered" evidence="9">
    <location>
        <begin position="578"/>
        <end position="647"/>
    </location>
</feature>
<dbReference type="EMBL" id="WVTB01000112">
    <property type="protein sequence ID" value="KAF3797596.1"/>
    <property type="molecule type" value="Genomic_DNA"/>
</dbReference>
<reference evidence="11" key="2">
    <citation type="submission" date="2020-03" db="EMBL/GenBank/DDBJ databases">
        <authorList>
            <person name="Fu F.-F."/>
            <person name="Chen J."/>
        </authorList>
    </citation>
    <scope>NUCLEOTIDE SEQUENCE</scope>
    <source>
        <strain evidence="11">Lc1</strain>
    </source>
</reference>
<evidence type="ECO:0000256" key="2">
    <source>
        <dbReference type="ARBA" id="ARBA00010617"/>
    </source>
</evidence>
<keyword evidence="5 8" id="KW-0560">Oxidoreductase</keyword>